<evidence type="ECO:0008006" key="4">
    <source>
        <dbReference type="Google" id="ProtNLM"/>
    </source>
</evidence>
<dbReference type="RefSeq" id="WP_157689391.1">
    <property type="nucleotide sequence ID" value="NZ_CP034345.1"/>
</dbReference>
<dbReference type="GeneID" id="99246195"/>
<dbReference type="InterPro" id="IPR006311">
    <property type="entry name" value="TAT_signal"/>
</dbReference>
<sequence>MSEHDPSPIRRRVTRRGLLRSAVAGGVATGGLATSVTAQGNGNGDGTSKGFPPDGITEYGDAVDLGEGRVRPFTTETPSGEPKYHGVEFDRSALEGLPSAAELDEDEGTYDDKYGPNGEALEVHRKQSLEFFVPFPDAAETPFTFLGLNWNPDGHPGGKGAWLVPHFDVHFHMLDTGTVDAIEGPALPPYDDPEATGEIPAERIPDGYVRSPEPVADERYITDMGEHTAPRDAPELPDGPDDDGNPDRFTATLIQGFVGVGASDADPRLAFVEPMLTREYLRDLDGTDVFDVPQPEVYPHDERHPRTYAIRDVPSAETVCVVLQEFEPVD</sequence>
<dbReference type="Proteomes" id="UP000428325">
    <property type="component" value="Chromosome"/>
</dbReference>
<feature type="compositionally biased region" description="Low complexity" evidence="1">
    <location>
        <begin position="26"/>
        <end position="38"/>
    </location>
</feature>
<dbReference type="KEGG" id="hra:EI982_09100"/>
<evidence type="ECO:0000256" key="1">
    <source>
        <dbReference type="SAM" id="MobiDB-lite"/>
    </source>
</evidence>
<protein>
    <recommendedName>
        <fullName evidence="4">DUF5602 domain-containing protein</fullName>
    </recommendedName>
</protein>
<gene>
    <name evidence="2" type="ORF">EI982_09100</name>
</gene>
<dbReference type="OrthoDB" id="185584at2157"/>
<dbReference type="EMBL" id="CP034345">
    <property type="protein sequence ID" value="QGX94934.1"/>
    <property type="molecule type" value="Genomic_DNA"/>
</dbReference>
<dbReference type="PROSITE" id="PS51318">
    <property type="entry name" value="TAT"/>
    <property type="match status" value="1"/>
</dbReference>
<reference evidence="2 3" key="1">
    <citation type="submission" date="2018-12" db="EMBL/GenBank/DDBJ databases">
        <title>Complete genome sequence of Haloplanus rallus MBLA0036.</title>
        <authorList>
            <person name="Nam Y.-d."/>
            <person name="Kang J."/>
            <person name="Chung W.-H."/>
            <person name="Park Y.S."/>
        </authorList>
    </citation>
    <scope>NUCLEOTIDE SEQUENCE [LARGE SCALE GENOMIC DNA]</scope>
    <source>
        <strain evidence="2 3">MBLA0036</strain>
    </source>
</reference>
<feature type="region of interest" description="Disordered" evidence="1">
    <location>
        <begin position="26"/>
        <end position="86"/>
    </location>
</feature>
<organism evidence="2 3">
    <name type="scientific">Haloplanus rallus</name>
    <dbReference type="NCBI Taxonomy" id="1816183"/>
    <lineage>
        <taxon>Archaea</taxon>
        <taxon>Methanobacteriati</taxon>
        <taxon>Methanobacteriota</taxon>
        <taxon>Stenosarchaea group</taxon>
        <taxon>Halobacteria</taxon>
        <taxon>Halobacteriales</taxon>
        <taxon>Haloferacaceae</taxon>
        <taxon>Haloplanus</taxon>
    </lineage>
</organism>
<accession>A0A6B9F972</accession>
<evidence type="ECO:0000313" key="3">
    <source>
        <dbReference type="Proteomes" id="UP000428325"/>
    </source>
</evidence>
<keyword evidence="3" id="KW-1185">Reference proteome</keyword>
<evidence type="ECO:0000313" key="2">
    <source>
        <dbReference type="EMBL" id="QGX94934.1"/>
    </source>
</evidence>
<name>A0A6B9F972_9EURY</name>
<proteinExistence type="predicted"/>
<dbReference type="AlphaFoldDB" id="A0A6B9F972"/>